<evidence type="ECO:0000313" key="3">
    <source>
        <dbReference type="Proteomes" id="UP000596742"/>
    </source>
</evidence>
<evidence type="ECO:0000313" key="2">
    <source>
        <dbReference type="EMBL" id="VDI52416.1"/>
    </source>
</evidence>
<comment type="caution">
    <text evidence="2">The sequence shown here is derived from an EMBL/GenBank/DDBJ whole genome shotgun (WGS) entry which is preliminary data.</text>
</comment>
<protein>
    <submittedName>
        <fullName evidence="2">Uncharacterized protein</fullName>
    </submittedName>
</protein>
<organism evidence="2 3">
    <name type="scientific">Mytilus galloprovincialis</name>
    <name type="common">Mediterranean mussel</name>
    <dbReference type="NCBI Taxonomy" id="29158"/>
    <lineage>
        <taxon>Eukaryota</taxon>
        <taxon>Metazoa</taxon>
        <taxon>Spiralia</taxon>
        <taxon>Lophotrochozoa</taxon>
        <taxon>Mollusca</taxon>
        <taxon>Bivalvia</taxon>
        <taxon>Autobranchia</taxon>
        <taxon>Pteriomorphia</taxon>
        <taxon>Mytilida</taxon>
        <taxon>Mytiloidea</taxon>
        <taxon>Mytilidae</taxon>
        <taxon>Mytilinae</taxon>
        <taxon>Mytilus</taxon>
    </lineage>
</organism>
<reference evidence="2" key="1">
    <citation type="submission" date="2018-11" db="EMBL/GenBank/DDBJ databases">
        <authorList>
            <person name="Alioto T."/>
            <person name="Alioto T."/>
        </authorList>
    </citation>
    <scope>NUCLEOTIDE SEQUENCE</scope>
</reference>
<dbReference type="AlphaFoldDB" id="A0A8B6FPK3"/>
<evidence type="ECO:0000256" key="1">
    <source>
        <dbReference type="SAM" id="MobiDB-lite"/>
    </source>
</evidence>
<proteinExistence type="predicted"/>
<keyword evidence="3" id="KW-1185">Reference proteome</keyword>
<feature type="region of interest" description="Disordered" evidence="1">
    <location>
        <begin position="18"/>
        <end position="67"/>
    </location>
</feature>
<gene>
    <name evidence="2" type="ORF">MGAL_10B057561</name>
</gene>
<dbReference type="Proteomes" id="UP000596742">
    <property type="component" value="Unassembled WGS sequence"/>
</dbReference>
<dbReference type="EMBL" id="UYJE01007168">
    <property type="protein sequence ID" value="VDI52416.1"/>
    <property type="molecule type" value="Genomic_DNA"/>
</dbReference>
<name>A0A8B6FPK3_MYTGA</name>
<feature type="compositionally biased region" description="Basic and acidic residues" evidence="1">
    <location>
        <begin position="41"/>
        <end position="67"/>
    </location>
</feature>
<accession>A0A8B6FPK3</accession>
<sequence length="128" mass="15052">MSNENIKTHTIANSTRTEVDGKTYENISTVNTSGEMTNGQPERRKSLDHTRDALVRPKRKTSLDHTWEPQSQVDIDVRMCKALCKNEENKFMNMDRMFDRQKHEAIKSQDFAMSKYHKKLERYKKAKS</sequence>
<feature type="compositionally biased region" description="Polar residues" evidence="1">
    <location>
        <begin position="25"/>
        <end position="40"/>
    </location>
</feature>